<evidence type="ECO:0000259" key="1">
    <source>
        <dbReference type="Pfam" id="PF04986"/>
    </source>
</evidence>
<organism evidence="2 3">
    <name type="scientific">Erwinia tracheiphila</name>
    <dbReference type="NCBI Taxonomy" id="65700"/>
    <lineage>
        <taxon>Bacteria</taxon>
        <taxon>Pseudomonadati</taxon>
        <taxon>Pseudomonadota</taxon>
        <taxon>Gammaproteobacteria</taxon>
        <taxon>Enterobacterales</taxon>
        <taxon>Erwiniaceae</taxon>
        <taxon>Erwinia</taxon>
    </lineage>
</organism>
<protein>
    <recommendedName>
        <fullName evidence="1">Transposase IS801/IS1294 domain-containing protein</fullName>
    </recommendedName>
</protein>
<evidence type="ECO:0000313" key="3">
    <source>
        <dbReference type="Proteomes" id="UP000264980"/>
    </source>
</evidence>
<evidence type="ECO:0000313" key="2">
    <source>
        <dbReference type="EMBL" id="AXF77276.1"/>
    </source>
</evidence>
<dbReference type="GO" id="GO:0006313">
    <property type="term" value="P:DNA transposition"/>
    <property type="evidence" value="ECO:0007669"/>
    <property type="project" value="InterPro"/>
</dbReference>
<reference evidence="2 3" key="1">
    <citation type="submission" date="2016-01" db="EMBL/GenBank/DDBJ databases">
        <authorList>
            <person name="Oliw E.H."/>
        </authorList>
    </citation>
    <scope>NUCLEOTIDE SEQUENCE [LARGE SCALE GENOMIC DNA]</scope>
    <source>
        <strain evidence="2 3">MDcuke</strain>
    </source>
</reference>
<dbReference type="GO" id="GO:0004803">
    <property type="term" value="F:transposase activity"/>
    <property type="evidence" value="ECO:0007669"/>
    <property type="project" value="InterPro"/>
</dbReference>
<dbReference type="Pfam" id="PF04986">
    <property type="entry name" value="Y2_Tnp"/>
    <property type="match status" value="1"/>
</dbReference>
<dbReference type="AlphaFoldDB" id="A0A345CV09"/>
<sequence>MLLCCYDAGRDKNQWCFLCCQQQHIEMGSVCALHTYDQQLNQHPLIHVSATRGGPDVKHGI</sequence>
<proteinExistence type="predicted"/>
<dbReference type="InterPro" id="IPR007069">
    <property type="entry name" value="Transposase_32"/>
</dbReference>
<dbReference type="EMBL" id="CP013970">
    <property type="protein sequence ID" value="AXF77276.1"/>
    <property type="molecule type" value="Genomic_DNA"/>
</dbReference>
<name>A0A345CV09_9GAMM</name>
<feature type="domain" description="Transposase IS801/IS1294" evidence="1">
    <location>
        <begin position="28"/>
        <end position="56"/>
    </location>
</feature>
<dbReference type="Proteomes" id="UP000264980">
    <property type="component" value="Chromosome"/>
</dbReference>
<dbReference type="GO" id="GO:0003677">
    <property type="term" value="F:DNA binding"/>
    <property type="evidence" value="ECO:0007669"/>
    <property type="project" value="InterPro"/>
</dbReference>
<gene>
    <name evidence="2" type="ORF">AV903_16515</name>
</gene>
<accession>A0A345CV09</accession>